<evidence type="ECO:0000256" key="2">
    <source>
        <dbReference type="ARBA" id="ARBA00022692"/>
    </source>
</evidence>
<comment type="caution">
    <text evidence="9">The sequence shown here is derived from an EMBL/GenBank/DDBJ whole genome shotgun (WGS) entry which is preliminary data.</text>
</comment>
<feature type="domain" description="ResB-like" evidence="8">
    <location>
        <begin position="64"/>
        <end position="543"/>
    </location>
</feature>
<keyword evidence="5 7" id="KW-0472">Membrane</keyword>
<dbReference type="PANTHER" id="PTHR31566:SF0">
    <property type="entry name" value="CYTOCHROME C BIOGENESIS PROTEIN CCS1, CHLOROPLASTIC"/>
    <property type="match status" value="1"/>
</dbReference>
<evidence type="ECO:0000259" key="8">
    <source>
        <dbReference type="Pfam" id="PF05140"/>
    </source>
</evidence>
<evidence type="ECO:0000256" key="5">
    <source>
        <dbReference type="ARBA" id="ARBA00023136"/>
    </source>
</evidence>
<protein>
    <submittedName>
        <fullName evidence="9">Cytochrome c biogenesis protein ResB</fullName>
    </submittedName>
</protein>
<evidence type="ECO:0000256" key="7">
    <source>
        <dbReference type="SAM" id="Phobius"/>
    </source>
</evidence>
<gene>
    <name evidence="9" type="ORF">ACFWR3_05270</name>
</gene>
<feature type="compositionally biased region" description="Basic and acidic residues" evidence="6">
    <location>
        <begin position="566"/>
        <end position="578"/>
    </location>
</feature>
<feature type="transmembrane region" description="Helical" evidence="7">
    <location>
        <begin position="66"/>
        <end position="84"/>
    </location>
</feature>
<feature type="transmembrane region" description="Helical" evidence="7">
    <location>
        <begin position="212"/>
        <end position="231"/>
    </location>
</feature>
<evidence type="ECO:0000256" key="3">
    <source>
        <dbReference type="ARBA" id="ARBA00022748"/>
    </source>
</evidence>
<evidence type="ECO:0000313" key="10">
    <source>
        <dbReference type="Proteomes" id="UP001598300"/>
    </source>
</evidence>
<evidence type="ECO:0000256" key="6">
    <source>
        <dbReference type="SAM" id="MobiDB-lite"/>
    </source>
</evidence>
<accession>A0ABW6DNU3</accession>
<dbReference type="PANTHER" id="PTHR31566">
    <property type="entry name" value="CYTOCHROME C BIOGENESIS PROTEIN CCS1, CHLOROPLASTIC"/>
    <property type="match status" value="1"/>
</dbReference>
<keyword evidence="2 7" id="KW-0812">Transmembrane</keyword>
<dbReference type="GeneID" id="91291807"/>
<name>A0ABW6DNU3_9ACTN</name>
<dbReference type="Pfam" id="PF05140">
    <property type="entry name" value="ResB"/>
    <property type="match status" value="1"/>
</dbReference>
<dbReference type="InterPro" id="IPR007816">
    <property type="entry name" value="ResB-like_domain"/>
</dbReference>
<dbReference type="Proteomes" id="UP001598300">
    <property type="component" value="Unassembled WGS sequence"/>
</dbReference>
<proteinExistence type="predicted"/>
<evidence type="ECO:0000256" key="4">
    <source>
        <dbReference type="ARBA" id="ARBA00022989"/>
    </source>
</evidence>
<dbReference type="RefSeq" id="WP_078863024.1">
    <property type="nucleotide sequence ID" value="NZ_JBEXKQ010000014.1"/>
</dbReference>
<comment type="subcellular location">
    <subcellularLocation>
        <location evidence="1">Membrane</location>
        <topology evidence="1">Multi-pass membrane protein</topology>
    </subcellularLocation>
</comment>
<feature type="transmembrane region" description="Helical" evidence="7">
    <location>
        <begin position="120"/>
        <end position="139"/>
    </location>
</feature>
<evidence type="ECO:0000313" key="9">
    <source>
        <dbReference type="EMBL" id="MFD3955479.1"/>
    </source>
</evidence>
<organism evidence="9 10">
    <name type="scientific">Streptomyces bacillaris</name>
    <dbReference type="NCBI Taxonomy" id="68179"/>
    <lineage>
        <taxon>Bacteria</taxon>
        <taxon>Bacillati</taxon>
        <taxon>Actinomycetota</taxon>
        <taxon>Actinomycetes</taxon>
        <taxon>Kitasatosporales</taxon>
        <taxon>Streptomycetaceae</taxon>
        <taxon>Streptomyces</taxon>
    </lineage>
</organism>
<keyword evidence="3" id="KW-0201">Cytochrome c-type biogenesis</keyword>
<keyword evidence="4 7" id="KW-1133">Transmembrane helix</keyword>
<reference evidence="9 10" key="1">
    <citation type="submission" date="2024-09" db="EMBL/GenBank/DDBJ databases">
        <title>The Natural Products Discovery Center: Release of the First 8490 Sequenced Strains for Exploring Actinobacteria Biosynthetic Diversity.</title>
        <authorList>
            <person name="Kalkreuter E."/>
            <person name="Kautsar S.A."/>
            <person name="Yang D."/>
            <person name="Bader C.D."/>
            <person name="Teijaro C.N."/>
            <person name="Fluegel L."/>
            <person name="Davis C.M."/>
            <person name="Simpson J.R."/>
            <person name="Lauterbach L."/>
            <person name="Steele A.D."/>
            <person name="Gui C."/>
            <person name="Meng S."/>
            <person name="Li G."/>
            <person name="Viehrig K."/>
            <person name="Ye F."/>
            <person name="Su P."/>
            <person name="Kiefer A.F."/>
            <person name="Nichols A."/>
            <person name="Cepeda A.J."/>
            <person name="Yan W."/>
            <person name="Fan B."/>
            <person name="Jiang Y."/>
            <person name="Adhikari A."/>
            <person name="Zheng C.-J."/>
            <person name="Schuster L."/>
            <person name="Cowan T.M."/>
            <person name="Smanski M.J."/>
            <person name="Chevrette M.G."/>
            <person name="De Carvalho L.P.S."/>
            <person name="Shen B."/>
        </authorList>
    </citation>
    <scope>NUCLEOTIDE SEQUENCE [LARGE SCALE GENOMIC DNA]</scope>
    <source>
        <strain evidence="9 10">NPDC058584</strain>
    </source>
</reference>
<feature type="region of interest" description="Disordered" evidence="6">
    <location>
        <begin position="549"/>
        <end position="578"/>
    </location>
</feature>
<dbReference type="InterPro" id="IPR023494">
    <property type="entry name" value="Cyt_c_bgen_Ccs1/CcsB/ResB"/>
</dbReference>
<feature type="transmembrane region" description="Helical" evidence="7">
    <location>
        <begin position="488"/>
        <end position="507"/>
    </location>
</feature>
<dbReference type="EMBL" id="JBHXPM010000003">
    <property type="protein sequence ID" value="MFD3955479.1"/>
    <property type="molecule type" value="Genomic_DNA"/>
</dbReference>
<keyword evidence="10" id="KW-1185">Reference proteome</keyword>
<sequence length="578" mass="62716">MTKRTAPSRSTALDSPYGLTAGVAEESGAGSADQLSTAPADDNGAPAFGVISWLRWFWRQLTSMRIALILLFLLALASVPGSLLPQRGTDPAKVDQYKSNNETFGPVAEALGLFNVYSSIWFSAIYLLLFISLIGCILPRSWQFIGQLRARPPAAPRRLQRLPAYATWRTDAEPEQVREAARVLLKQQHYRVHTHDEAVACEKGYLREAGNLVFHVALIVMLVAFATGQLWRSEGGKLVVEGDGFSNTRTQYDDFKSGTLFDPDSLPPFGFTLNEFEGTYERTGPQKGTPRTFEARVSYWEGADGAPRRTTITVNNPLEVSGSKVYLLGHGYAPIVTVRDGKGDIAFQGPVPFLPKDSNVTSAGVIKVPSYRDRNGKESDLGFQGLFVPTFAGTGSGSMFSQFPALDYPVMALTAYRGDLGLDSGLPQSVYQLNSKNMKQFTNPDGGKFRQMIRPGETLTLPDGAGSLTFDGIKEWATFQVSSKPGNGTVLVGAVAALLGLSASLFIQRRRIWVRATPDTDGSTVVELGGLGRNEWPRLPEELAGLATALRPQAPPRPMPPQDTNHPADADTAEGARA</sequence>
<evidence type="ECO:0000256" key="1">
    <source>
        <dbReference type="ARBA" id="ARBA00004141"/>
    </source>
</evidence>